<reference evidence="2" key="1">
    <citation type="journal article" date="2019" name="MBio">
        <title>Virus Genomes from Deep Sea Sediments Expand the Ocean Megavirome and Support Independent Origins of Viral Gigantism.</title>
        <authorList>
            <person name="Backstrom D."/>
            <person name="Yutin N."/>
            <person name="Jorgensen S.L."/>
            <person name="Dharamshi J."/>
            <person name="Homa F."/>
            <person name="Zaremba-Niedwiedzka K."/>
            <person name="Spang A."/>
            <person name="Wolf Y.I."/>
            <person name="Koonin E.V."/>
            <person name="Ettema T.J."/>
        </authorList>
    </citation>
    <scope>NUCLEOTIDE SEQUENCE</scope>
</reference>
<evidence type="ECO:0000313" key="2">
    <source>
        <dbReference type="EMBL" id="QBK91355.1"/>
    </source>
</evidence>
<accession>A0A481Z749</accession>
<sequence>MTSAFEDYAVTTQDQMSWLTTGSNNSWDRKSKKSKPTKKSKSKSAPKVLLYKSLLEGAKYISDPEWQEIVKNAAYGEFPVGFSTRKEGIVYSYSDKKISVNPSIDPYEAVIQTIDFMRAIGGIKTTMDLEKSRQEFDDIVKQAEDNFNNQKWKDLKAKAKKSAIGKFIDRMAMDHKFTGEERKVLQTIINVGLTNGAIKGTEINYYCGAINNINGLVFDQKMGRFKLTDEILAKVKMPSQKGFQSDYIYFSLYNQPPRNKKFKGFVEEWIKYKKTFDQQQTKTRKTYTSTLRGTERAVVPVSSLEYENAKQSLDSLRSYSENYPPNSPMIESEGQTRINPNNLLLSPRTELPLRLIPKQIPKKKTPKLVLIIN</sequence>
<gene>
    <name evidence="2" type="ORF">LCPAC202_03290</name>
</gene>
<proteinExistence type="predicted"/>
<protein>
    <submittedName>
        <fullName evidence="2">Uncharacterized protein</fullName>
    </submittedName>
</protein>
<feature type="compositionally biased region" description="Basic residues" evidence="1">
    <location>
        <begin position="30"/>
        <end position="44"/>
    </location>
</feature>
<organism evidence="2">
    <name type="scientific">Pithovirus LCPAC202</name>
    <dbReference type="NCBI Taxonomy" id="2506592"/>
    <lineage>
        <taxon>Viruses</taxon>
        <taxon>Pithoviruses</taxon>
    </lineage>
</organism>
<feature type="region of interest" description="Disordered" evidence="1">
    <location>
        <begin position="19"/>
        <end position="44"/>
    </location>
</feature>
<dbReference type="EMBL" id="MK500530">
    <property type="protein sequence ID" value="QBK91355.1"/>
    <property type="molecule type" value="Genomic_DNA"/>
</dbReference>
<name>A0A481Z749_9VIRU</name>
<evidence type="ECO:0000256" key="1">
    <source>
        <dbReference type="SAM" id="MobiDB-lite"/>
    </source>
</evidence>